<dbReference type="EMBL" id="CAUYUJ010014610">
    <property type="protein sequence ID" value="CAK0843794.1"/>
    <property type="molecule type" value="Genomic_DNA"/>
</dbReference>
<feature type="region of interest" description="Disordered" evidence="1">
    <location>
        <begin position="164"/>
        <end position="206"/>
    </location>
</feature>
<evidence type="ECO:0000256" key="1">
    <source>
        <dbReference type="SAM" id="MobiDB-lite"/>
    </source>
</evidence>
<evidence type="ECO:0008006" key="4">
    <source>
        <dbReference type="Google" id="ProtNLM"/>
    </source>
</evidence>
<accession>A0ABN9TDH1</accession>
<dbReference type="Proteomes" id="UP001189429">
    <property type="component" value="Unassembled WGS sequence"/>
</dbReference>
<feature type="compositionally biased region" description="Low complexity" evidence="1">
    <location>
        <begin position="225"/>
        <end position="271"/>
    </location>
</feature>
<evidence type="ECO:0000313" key="2">
    <source>
        <dbReference type="EMBL" id="CAK0843794.1"/>
    </source>
</evidence>
<keyword evidence="3" id="KW-1185">Reference proteome</keyword>
<gene>
    <name evidence="2" type="ORF">PCOR1329_LOCUS38036</name>
</gene>
<evidence type="ECO:0000313" key="3">
    <source>
        <dbReference type="Proteomes" id="UP001189429"/>
    </source>
</evidence>
<proteinExistence type="predicted"/>
<comment type="caution">
    <text evidence="2">The sequence shown here is derived from an EMBL/GenBank/DDBJ whole genome shotgun (WGS) entry which is preliminary data.</text>
</comment>
<sequence>MALFGGPQAAGDEVPPDLVAPPVAQELLASLGTLQPHQLQKVWEVAELLAGFFRDADLDGDGLASEEDLSRVVMPNRGPLTRGDLDAAVLERLGDIGNPRHLRARARGLDYAQFADCFVHAATQVDQDALSRGFNPFPDRPIPKAALHARRGAVAVHVSRAISSATSPPLAARGSLRPSAPGTQTGSVALPEEPPDLLRSEPGTRGPILPLGKLFADLGRRVAAGGSAASSPIPSKGHSPRQPSPRAASSAASSPRAASSTKSRSPSSSSPFFGLRGSPPAASWRPPKGGSGMPPAREEVSFRLADVFEASV</sequence>
<feature type="region of interest" description="Disordered" evidence="1">
    <location>
        <begin position="225"/>
        <end position="298"/>
    </location>
</feature>
<organism evidence="2 3">
    <name type="scientific">Prorocentrum cordatum</name>
    <dbReference type="NCBI Taxonomy" id="2364126"/>
    <lineage>
        <taxon>Eukaryota</taxon>
        <taxon>Sar</taxon>
        <taxon>Alveolata</taxon>
        <taxon>Dinophyceae</taxon>
        <taxon>Prorocentrales</taxon>
        <taxon>Prorocentraceae</taxon>
        <taxon>Prorocentrum</taxon>
    </lineage>
</organism>
<reference evidence="2" key="1">
    <citation type="submission" date="2023-10" db="EMBL/GenBank/DDBJ databases">
        <authorList>
            <person name="Chen Y."/>
            <person name="Shah S."/>
            <person name="Dougan E. K."/>
            <person name="Thang M."/>
            <person name="Chan C."/>
        </authorList>
    </citation>
    <scope>NUCLEOTIDE SEQUENCE [LARGE SCALE GENOMIC DNA]</scope>
</reference>
<protein>
    <recommendedName>
        <fullName evidence="4">Calmodulin</fullName>
    </recommendedName>
</protein>
<name>A0ABN9TDH1_9DINO</name>